<dbReference type="InterPro" id="IPR032675">
    <property type="entry name" value="LRR_dom_sf"/>
</dbReference>
<feature type="region of interest" description="Disordered" evidence="1">
    <location>
        <begin position="1"/>
        <end position="34"/>
    </location>
</feature>
<evidence type="ECO:0000256" key="1">
    <source>
        <dbReference type="SAM" id="MobiDB-lite"/>
    </source>
</evidence>
<dbReference type="EMBL" id="JBFOLJ010000016">
    <property type="protein sequence ID" value="KAL2468950.1"/>
    <property type="molecule type" value="Genomic_DNA"/>
</dbReference>
<proteinExistence type="predicted"/>
<protein>
    <submittedName>
        <fullName evidence="2">Leucine-rich repeat receptor-like protein kinase</fullName>
    </submittedName>
</protein>
<evidence type="ECO:0000313" key="3">
    <source>
        <dbReference type="Proteomes" id="UP001604277"/>
    </source>
</evidence>
<organism evidence="2 3">
    <name type="scientific">Forsythia ovata</name>
    <dbReference type="NCBI Taxonomy" id="205694"/>
    <lineage>
        <taxon>Eukaryota</taxon>
        <taxon>Viridiplantae</taxon>
        <taxon>Streptophyta</taxon>
        <taxon>Embryophyta</taxon>
        <taxon>Tracheophyta</taxon>
        <taxon>Spermatophyta</taxon>
        <taxon>Magnoliopsida</taxon>
        <taxon>eudicotyledons</taxon>
        <taxon>Gunneridae</taxon>
        <taxon>Pentapetalae</taxon>
        <taxon>asterids</taxon>
        <taxon>lamiids</taxon>
        <taxon>Lamiales</taxon>
        <taxon>Oleaceae</taxon>
        <taxon>Forsythieae</taxon>
        <taxon>Forsythia</taxon>
    </lineage>
</organism>
<accession>A0ABD1PYE2</accession>
<feature type="region of interest" description="Disordered" evidence="1">
    <location>
        <begin position="93"/>
        <end position="124"/>
    </location>
</feature>
<keyword evidence="3" id="KW-1185">Reference proteome</keyword>
<sequence>MIGGNDSLPGSIFRKEKRESGDKSGTAMRTELEGNRFSGSISGLSLPSLQDFNVSGNALAGEIPNSLSGFPASAFEKNSVLCGVPLEKCKLVSSDPTRPGAMASPLSPRNTLRPAQSRWKLSHW</sequence>
<dbReference type="Gene3D" id="3.80.10.10">
    <property type="entry name" value="Ribonuclease Inhibitor"/>
    <property type="match status" value="1"/>
</dbReference>
<feature type="compositionally biased region" description="Basic and acidic residues" evidence="1">
    <location>
        <begin position="13"/>
        <end position="22"/>
    </location>
</feature>
<dbReference type="Proteomes" id="UP001604277">
    <property type="component" value="Unassembled WGS sequence"/>
</dbReference>
<name>A0ABD1PYE2_9LAMI</name>
<evidence type="ECO:0000313" key="2">
    <source>
        <dbReference type="EMBL" id="KAL2468950.1"/>
    </source>
</evidence>
<dbReference type="AlphaFoldDB" id="A0ABD1PYE2"/>
<dbReference type="PANTHER" id="PTHR48007">
    <property type="entry name" value="LEUCINE-RICH REPEAT RECEPTOR-LIKE PROTEIN KINASE PXC1"/>
    <property type="match status" value="1"/>
</dbReference>
<dbReference type="PANTHER" id="PTHR48007:SF9">
    <property type="entry name" value="PROTEIN KINASE DOMAIN-CONTAINING PROTEIN"/>
    <property type="match status" value="1"/>
</dbReference>
<gene>
    <name evidence="2" type="ORF">Fot_50526</name>
</gene>
<dbReference type="InterPro" id="IPR046959">
    <property type="entry name" value="PRK1-6/SRF4-like"/>
</dbReference>
<comment type="caution">
    <text evidence="2">The sequence shown here is derived from an EMBL/GenBank/DDBJ whole genome shotgun (WGS) entry which is preliminary data.</text>
</comment>
<reference evidence="3" key="1">
    <citation type="submission" date="2024-07" db="EMBL/GenBank/DDBJ databases">
        <title>Two chromosome-level genome assemblies of Korean endemic species Abeliophyllum distichum and Forsythia ovata (Oleaceae).</title>
        <authorList>
            <person name="Jang H."/>
        </authorList>
    </citation>
    <scope>NUCLEOTIDE SEQUENCE [LARGE SCALE GENOMIC DNA]</scope>
</reference>